<comment type="caution">
    <text evidence="4">The sequence shown here is derived from an EMBL/GenBank/DDBJ whole genome shotgun (WGS) entry which is preliminary data.</text>
</comment>
<evidence type="ECO:0000313" key="4">
    <source>
        <dbReference type="EMBL" id="CAI8017440.1"/>
    </source>
</evidence>
<evidence type="ECO:0000256" key="3">
    <source>
        <dbReference type="SAM" id="Phobius"/>
    </source>
</evidence>
<evidence type="ECO:0000256" key="1">
    <source>
        <dbReference type="ARBA" id="ARBA00010199"/>
    </source>
</evidence>
<feature type="transmembrane region" description="Helical" evidence="3">
    <location>
        <begin position="103"/>
        <end position="120"/>
    </location>
</feature>
<dbReference type="GO" id="GO:0015297">
    <property type="term" value="F:antiporter activity"/>
    <property type="evidence" value="ECO:0007669"/>
    <property type="project" value="InterPro"/>
</dbReference>
<dbReference type="PANTHER" id="PTHR11206">
    <property type="entry name" value="MULTIDRUG RESISTANCE PROTEIN"/>
    <property type="match status" value="1"/>
</dbReference>
<proteinExistence type="inferred from homology"/>
<keyword evidence="3" id="KW-0812">Transmembrane</keyword>
<dbReference type="GO" id="GO:0016020">
    <property type="term" value="C:membrane"/>
    <property type="evidence" value="ECO:0007669"/>
    <property type="project" value="InterPro"/>
</dbReference>
<feature type="transmembrane region" description="Helical" evidence="3">
    <location>
        <begin position="24"/>
        <end position="48"/>
    </location>
</feature>
<dbReference type="AlphaFoldDB" id="A0AA35WK80"/>
<comment type="similarity">
    <text evidence="1">Belongs to the multi antimicrobial extrusion (MATE) (TC 2.A.66.1) family.</text>
</comment>
<keyword evidence="3" id="KW-1133">Transmembrane helix</keyword>
<keyword evidence="3" id="KW-0472">Membrane</keyword>
<dbReference type="Proteomes" id="UP001174909">
    <property type="component" value="Unassembled WGS sequence"/>
</dbReference>
<feature type="transmembrane region" description="Helical" evidence="3">
    <location>
        <begin position="171"/>
        <end position="194"/>
    </location>
</feature>
<protein>
    <submittedName>
        <fullName evidence="4">Multidrug and toxin extrusion protein 1</fullName>
    </submittedName>
</protein>
<feature type="compositionally biased region" description="Low complexity" evidence="2">
    <location>
        <begin position="210"/>
        <end position="231"/>
    </location>
</feature>
<gene>
    <name evidence="4" type="ORF">GBAR_LOCUS10582</name>
</gene>
<accession>A0AA35WK80</accession>
<keyword evidence="5" id="KW-1185">Reference proteome</keyword>
<dbReference type="EMBL" id="CASHTH010001626">
    <property type="protein sequence ID" value="CAI8017440.1"/>
    <property type="molecule type" value="Genomic_DNA"/>
</dbReference>
<feature type="transmembrane region" description="Helical" evidence="3">
    <location>
        <begin position="141"/>
        <end position="165"/>
    </location>
</feature>
<feature type="transmembrane region" description="Helical" evidence="3">
    <location>
        <begin position="69"/>
        <end position="97"/>
    </location>
</feature>
<evidence type="ECO:0000256" key="2">
    <source>
        <dbReference type="SAM" id="MobiDB-lite"/>
    </source>
</evidence>
<reference evidence="4" key="1">
    <citation type="submission" date="2023-03" db="EMBL/GenBank/DDBJ databases">
        <authorList>
            <person name="Steffen K."/>
            <person name="Cardenas P."/>
        </authorList>
    </citation>
    <scope>NUCLEOTIDE SEQUENCE</scope>
</reference>
<sequence length="423" mass="45776">MICFEWWSFEIAAFVTGTISNTQLAIYTIVLQILSLNFMLPYGVSMAVTVRVGNELGAGNPQRAKQATYTAFGIILVQSALVMVFLATTRNVLGWIFTRDQDVIEGVGEVILAIIPLLLTDSLQGMMQGVLRGTGKQLSGALINFVSYYIIGLPMGATLAIIAGMGALGMWVGLLVGSVTQATCYIVLVIILKWDKESLEAIKRAQSASVSTDASSSSDTQSVGSSVSTAMEDVEGERERDRERMVFRDFTAGNGLESEKAHSGMLVEELPLISMDEEKELASTEQDPEFLSQATVSNGRSHNISNMTFLRDLHERSSGASGWIKWSPKSRLVLSRLALLVVGVALLVLGGLAGQYRPHRPLSEYCPCTDMSGNGTEVRACWNETANPQDPVSWTATLSPNSSATVRYPGSTHLMYPTSTPLV</sequence>
<feature type="region of interest" description="Disordered" evidence="2">
    <location>
        <begin position="210"/>
        <end position="238"/>
    </location>
</feature>
<name>A0AA35WK80_GEOBA</name>
<feature type="transmembrane region" description="Helical" evidence="3">
    <location>
        <begin position="333"/>
        <end position="353"/>
    </location>
</feature>
<dbReference type="InterPro" id="IPR002528">
    <property type="entry name" value="MATE_fam"/>
</dbReference>
<dbReference type="GO" id="GO:0042910">
    <property type="term" value="F:xenobiotic transmembrane transporter activity"/>
    <property type="evidence" value="ECO:0007669"/>
    <property type="project" value="InterPro"/>
</dbReference>
<dbReference type="Pfam" id="PF01554">
    <property type="entry name" value="MatE"/>
    <property type="match status" value="1"/>
</dbReference>
<organism evidence="4 5">
    <name type="scientific">Geodia barretti</name>
    <name type="common">Barrett's horny sponge</name>
    <dbReference type="NCBI Taxonomy" id="519541"/>
    <lineage>
        <taxon>Eukaryota</taxon>
        <taxon>Metazoa</taxon>
        <taxon>Porifera</taxon>
        <taxon>Demospongiae</taxon>
        <taxon>Heteroscleromorpha</taxon>
        <taxon>Tetractinellida</taxon>
        <taxon>Astrophorina</taxon>
        <taxon>Geodiidae</taxon>
        <taxon>Geodia</taxon>
    </lineage>
</organism>
<evidence type="ECO:0000313" key="5">
    <source>
        <dbReference type="Proteomes" id="UP001174909"/>
    </source>
</evidence>